<dbReference type="SUPFAM" id="SSF47413">
    <property type="entry name" value="lambda repressor-like DNA-binding domains"/>
    <property type="match status" value="1"/>
</dbReference>
<reference evidence="3 4" key="1">
    <citation type="submission" date="2017-03" db="EMBL/GenBank/DDBJ databases">
        <title>Draft genome sequence of Streptomyces scabrisporus NF3, endophyte isolated from Amphipterygium adstringens.</title>
        <authorList>
            <person name="Vazquez M."/>
            <person name="Ceapa C.D."/>
            <person name="Rodriguez Luna D."/>
            <person name="Sanchez Esquivel S."/>
        </authorList>
    </citation>
    <scope>NUCLEOTIDE SEQUENCE [LARGE SCALE GENOMIC DNA]</scope>
    <source>
        <strain evidence="3 4">NF3</strain>
    </source>
</reference>
<dbReference type="Proteomes" id="UP000190037">
    <property type="component" value="Unassembled WGS sequence"/>
</dbReference>
<dbReference type="STRING" id="159449.B4N89_05740"/>
<dbReference type="CDD" id="cd00093">
    <property type="entry name" value="HTH_XRE"/>
    <property type="match status" value="1"/>
</dbReference>
<feature type="region of interest" description="Disordered" evidence="1">
    <location>
        <begin position="42"/>
        <end position="77"/>
    </location>
</feature>
<feature type="compositionally biased region" description="Polar residues" evidence="1">
    <location>
        <begin position="8"/>
        <end position="21"/>
    </location>
</feature>
<accession>A0A1T3NV25</accession>
<organism evidence="3 4">
    <name type="scientific">Embleya scabrispora</name>
    <dbReference type="NCBI Taxonomy" id="159449"/>
    <lineage>
        <taxon>Bacteria</taxon>
        <taxon>Bacillati</taxon>
        <taxon>Actinomycetota</taxon>
        <taxon>Actinomycetes</taxon>
        <taxon>Kitasatosporales</taxon>
        <taxon>Streptomycetaceae</taxon>
        <taxon>Embleya</taxon>
    </lineage>
</organism>
<evidence type="ECO:0000313" key="3">
    <source>
        <dbReference type="EMBL" id="OPC80520.1"/>
    </source>
</evidence>
<dbReference type="OrthoDB" id="4966777at2"/>
<proteinExistence type="predicted"/>
<dbReference type="GO" id="GO:0003677">
    <property type="term" value="F:DNA binding"/>
    <property type="evidence" value="ECO:0007669"/>
    <property type="project" value="InterPro"/>
</dbReference>
<dbReference type="InterPro" id="IPR010982">
    <property type="entry name" value="Lambda_DNA-bd_dom_sf"/>
</dbReference>
<evidence type="ECO:0000256" key="1">
    <source>
        <dbReference type="SAM" id="MobiDB-lite"/>
    </source>
</evidence>
<dbReference type="Pfam" id="PF13560">
    <property type="entry name" value="HTH_31"/>
    <property type="match status" value="1"/>
</dbReference>
<dbReference type="InterPro" id="IPR043917">
    <property type="entry name" value="DUF5753"/>
</dbReference>
<dbReference type="PROSITE" id="PS50943">
    <property type="entry name" value="HTH_CROC1"/>
    <property type="match status" value="1"/>
</dbReference>
<feature type="region of interest" description="Disordered" evidence="1">
    <location>
        <begin position="1"/>
        <end position="24"/>
    </location>
</feature>
<dbReference type="Gene3D" id="1.10.260.40">
    <property type="entry name" value="lambda repressor-like DNA-binding domains"/>
    <property type="match status" value="1"/>
</dbReference>
<dbReference type="AlphaFoldDB" id="A0A1T3NV25"/>
<feature type="domain" description="HTH cro/C1-type" evidence="2">
    <location>
        <begin position="35"/>
        <end position="75"/>
    </location>
</feature>
<gene>
    <name evidence="3" type="ORF">B4N89_05740</name>
</gene>
<comment type="caution">
    <text evidence="3">The sequence shown here is derived from an EMBL/GenBank/DDBJ whole genome shotgun (WGS) entry which is preliminary data.</text>
</comment>
<dbReference type="EMBL" id="MWQN01000001">
    <property type="protein sequence ID" value="OPC80520.1"/>
    <property type="molecule type" value="Genomic_DNA"/>
</dbReference>
<protein>
    <submittedName>
        <fullName evidence="3">Transcriptional regulator</fullName>
    </submittedName>
</protein>
<dbReference type="RefSeq" id="WP_078974779.1">
    <property type="nucleotide sequence ID" value="NZ_MWQN01000001.1"/>
</dbReference>
<dbReference type="Pfam" id="PF19054">
    <property type="entry name" value="DUF5753"/>
    <property type="match status" value="1"/>
</dbReference>
<evidence type="ECO:0000313" key="4">
    <source>
        <dbReference type="Proteomes" id="UP000190037"/>
    </source>
</evidence>
<dbReference type="InterPro" id="IPR001387">
    <property type="entry name" value="Cro/C1-type_HTH"/>
</dbReference>
<evidence type="ECO:0000259" key="2">
    <source>
        <dbReference type="PROSITE" id="PS50943"/>
    </source>
</evidence>
<sequence length="302" mass="33925">MLPGTTRCDGTTLPSDNTSGASDVHAARNALGKRLRELRRQAGMSGRQLAESLAWPPSKVSKLENSRQTPTDDDIRGWTRATNSEGETEDLLVSLHTLEVQHAEWQRILRTGLKPRQQEHLGWDGRTQLFRVFEATVIPGLLQTAEYARARFAESIGRLNLPNDINAAVAARIQRQEILYRPDKRFHFVLTEAALRVRLCPPEVMLGQLDRLISVSQLPNVRLGIVGFETRYTASPWHGFWMYDDERVLVETFSAALDLRRPQEIGLYSEVFEQLAGVAGYGRSARAIITRVIADLAPDEDA</sequence>
<dbReference type="SMART" id="SM00530">
    <property type="entry name" value="HTH_XRE"/>
    <property type="match status" value="1"/>
</dbReference>
<keyword evidence="4" id="KW-1185">Reference proteome</keyword>
<name>A0A1T3NV25_9ACTN</name>